<dbReference type="InterPro" id="IPR047057">
    <property type="entry name" value="MerR_fam"/>
</dbReference>
<dbReference type="OrthoDB" id="9811174at2"/>
<geneLocation type="plasmid" evidence="4 5">
    <name>pSOL1</name>
</geneLocation>
<dbReference type="PANTHER" id="PTHR30204:SF82">
    <property type="entry name" value="TRANSCRIPTIONAL REGULATOR, MERR FAMILY"/>
    <property type="match status" value="1"/>
</dbReference>
<dbReference type="SUPFAM" id="SSF46955">
    <property type="entry name" value="Putative DNA-binding domain"/>
    <property type="match status" value="1"/>
</dbReference>
<dbReference type="PANTHER" id="PTHR30204">
    <property type="entry name" value="REDOX-CYCLING DRUG-SENSING TRANSCRIPTIONAL ACTIVATOR SOXR"/>
    <property type="match status" value="1"/>
</dbReference>
<keyword evidence="2" id="KW-0175">Coiled coil</keyword>
<dbReference type="GeneID" id="45000403"/>
<dbReference type="AlphaFoldDB" id="Q97TD4"/>
<feature type="coiled-coil region" evidence="2">
    <location>
        <begin position="75"/>
        <end position="116"/>
    </location>
</feature>
<protein>
    <submittedName>
        <fullName evidence="4">Transcriptional regulator, MerR family</fullName>
    </submittedName>
</protein>
<dbReference type="PROSITE" id="PS00552">
    <property type="entry name" value="HTH_MERR_1"/>
    <property type="match status" value="1"/>
</dbReference>
<keyword evidence="4" id="KW-0614">Plasmid</keyword>
<accession>Q97TD4</accession>
<dbReference type="EMBL" id="AE001438">
    <property type="protein sequence ID" value="AAK76923.1"/>
    <property type="molecule type" value="Genomic_DNA"/>
</dbReference>
<dbReference type="Pfam" id="PF13411">
    <property type="entry name" value="MerR_1"/>
    <property type="match status" value="1"/>
</dbReference>
<gene>
    <name evidence="4" type="ordered locus">CA_P0178</name>
</gene>
<sequence length="123" mass="15072">MYYSIGEFSKLTGISIYTLRYYEKENLITSKRKENGRRFYDEKDLKWIEFIKRLKNTNMPIKEIKKYAVLRSLGKTTLEERFEMLIAHRENLKKEINSYIENLKELDNKIDYYREEINKNINL</sequence>
<evidence type="ECO:0000256" key="2">
    <source>
        <dbReference type="SAM" id="Coils"/>
    </source>
</evidence>
<dbReference type="PATRIC" id="fig|272562.8.peg.179"/>
<evidence type="ECO:0000313" key="5">
    <source>
        <dbReference type="Proteomes" id="UP000000814"/>
    </source>
</evidence>
<name>Q97TD4_CLOAB</name>
<dbReference type="Proteomes" id="UP000000814">
    <property type="component" value="Plasmid pSOL1"/>
</dbReference>
<proteinExistence type="predicted"/>
<evidence type="ECO:0000313" key="4">
    <source>
        <dbReference type="EMBL" id="AAK76923.1"/>
    </source>
</evidence>
<dbReference type="KEGG" id="cac:CA_P0178"/>
<dbReference type="HOGENOM" id="CLU_060077_8_3_9"/>
<keyword evidence="5" id="KW-1185">Reference proteome</keyword>
<dbReference type="GO" id="GO:0003677">
    <property type="term" value="F:DNA binding"/>
    <property type="evidence" value="ECO:0007669"/>
    <property type="project" value="UniProtKB-KW"/>
</dbReference>
<dbReference type="GO" id="GO:0003700">
    <property type="term" value="F:DNA-binding transcription factor activity"/>
    <property type="evidence" value="ECO:0007669"/>
    <property type="project" value="InterPro"/>
</dbReference>
<keyword evidence="1" id="KW-0238">DNA-binding</keyword>
<dbReference type="InterPro" id="IPR009061">
    <property type="entry name" value="DNA-bd_dom_put_sf"/>
</dbReference>
<dbReference type="CDD" id="cd01109">
    <property type="entry name" value="HTH_YyaN"/>
    <property type="match status" value="1"/>
</dbReference>
<dbReference type="PRINTS" id="PR00040">
    <property type="entry name" value="HTHMERR"/>
</dbReference>
<feature type="domain" description="HTH merR-type" evidence="3">
    <location>
        <begin position="2"/>
        <end position="70"/>
    </location>
</feature>
<dbReference type="InterPro" id="IPR000551">
    <property type="entry name" value="MerR-type_HTH_dom"/>
</dbReference>
<dbReference type="RefSeq" id="WP_010890862.1">
    <property type="nucleotide sequence ID" value="NC_001988.2"/>
</dbReference>
<dbReference type="PROSITE" id="PS50937">
    <property type="entry name" value="HTH_MERR_2"/>
    <property type="match status" value="1"/>
</dbReference>
<evidence type="ECO:0000256" key="1">
    <source>
        <dbReference type="ARBA" id="ARBA00023125"/>
    </source>
</evidence>
<reference evidence="4 5" key="1">
    <citation type="journal article" date="2001" name="J. Bacteriol.">
        <title>Genome sequence and comparative analysis of the solvent-producing bacterium Clostridium acetobutylicum.</title>
        <authorList>
            <person name="Nolling J."/>
            <person name="Breton G."/>
            <person name="Omelchenko M.V."/>
            <person name="Makarova K.S."/>
            <person name="Zeng Q."/>
            <person name="Gibson R."/>
            <person name="Lee H.M."/>
            <person name="Dubois J."/>
            <person name="Qiu D."/>
            <person name="Hitti J."/>
            <person name="Wolf Y.I."/>
            <person name="Tatusov R.L."/>
            <person name="Sabathe F."/>
            <person name="Doucette-Stamm L."/>
            <person name="Soucaille P."/>
            <person name="Daly M.J."/>
            <person name="Bennett G.N."/>
            <person name="Koonin E.V."/>
            <person name="Smith D.R."/>
        </authorList>
    </citation>
    <scope>NUCLEOTIDE SEQUENCE [LARGE SCALE GENOMIC DNA]</scope>
    <source>
        <strain evidence="5">ATCC 824 / DSM 792 / JCM 1419 / LMG 5710 / VKM B-1787</strain>
        <plasmid evidence="5">pSOL1</plasmid>
    </source>
</reference>
<organism evidence="4 5">
    <name type="scientific">Clostridium acetobutylicum (strain ATCC 824 / DSM 792 / JCM 1419 / IAM 19013 / LMG 5710 / NBRC 13948 / NRRL B-527 / VKM B-1787 / 2291 / W)</name>
    <dbReference type="NCBI Taxonomy" id="272562"/>
    <lineage>
        <taxon>Bacteria</taxon>
        <taxon>Bacillati</taxon>
        <taxon>Bacillota</taxon>
        <taxon>Clostridia</taxon>
        <taxon>Eubacteriales</taxon>
        <taxon>Clostridiaceae</taxon>
        <taxon>Clostridium</taxon>
    </lineage>
</organism>
<evidence type="ECO:0000259" key="3">
    <source>
        <dbReference type="PROSITE" id="PS50937"/>
    </source>
</evidence>
<dbReference type="SMART" id="SM00422">
    <property type="entry name" value="HTH_MERR"/>
    <property type="match status" value="1"/>
</dbReference>
<dbReference type="Gene3D" id="1.10.1660.10">
    <property type="match status" value="1"/>
</dbReference>